<evidence type="ECO:0000313" key="1">
    <source>
        <dbReference type="Proteomes" id="UP000095286"/>
    </source>
</evidence>
<organism evidence="1 2">
    <name type="scientific">Rhabditophanes sp. KR3021</name>
    <dbReference type="NCBI Taxonomy" id="114890"/>
    <lineage>
        <taxon>Eukaryota</taxon>
        <taxon>Metazoa</taxon>
        <taxon>Ecdysozoa</taxon>
        <taxon>Nematoda</taxon>
        <taxon>Chromadorea</taxon>
        <taxon>Rhabditida</taxon>
        <taxon>Tylenchina</taxon>
        <taxon>Panagrolaimomorpha</taxon>
        <taxon>Strongyloidoidea</taxon>
        <taxon>Alloionematidae</taxon>
        <taxon>Rhabditophanes</taxon>
    </lineage>
</organism>
<dbReference type="WBParaSite" id="RSKR_0000249800.1">
    <property type="protein sequence ID" value="RSKR_0000249800.1"/>
    <property type="gene ID" value="RSKR_0000249800"/>
</dbReference>
<accession>A0AC35TNN4</accession>
<name>A0AC35TNN4_9BILA</name>
<reference evidence="2" key="1">
    <citation type="submission" date="2016-11" db="UniProtKB">
        <authorList>
            <consortium name="WormBaseParasite"/>
        </authorList>
    </citation>
    <scope>IDENTIFICATION</scope>
    <source>
        <strain evidence="2">KR3021</strain>
    </source>
</reference>
<dbReference type="Proteomes" id="UP000095286">
    <property type="component" value="Unplaced"/>
</dbReference>
<evidence type="ECO:0000313" key="2">
    <source>
        <dbReference type="WBParaSite" id="RSKR_0000249800.1"/>
    </source>
</evidence>
<protein>
    <submittedName>
        <fullName evidence="2">BACK domain-containing protein</fullName>
    </submittedName>
</protein>
<sequence length="342" mass="39342">MDLTKVSKYTKLFSKIHGKCQTEPMVVSDGSFIYWYAKDEEIIIKSDHVYEFAKNTLAEEDQVSTLSCANGKIFSLCTDVLIEHSHYIRRLFKQKKKKDLNISLENFTSKTVDKLITYFRYGIICFRLDTVANLIKISKALELSHFIYLLEASLICNADNSLKTLVYCINLFATTDNLITVRSKNVLIALTNYKLVDLLATKKFIELSPASLVYLLANDDLQVADEVDVFRIAMYYIVHQKNYQYSDSILNVVRFNNTTKDELAEIKEIVKEYDDSFITSVMTQFYEDLESETPSLNDSVIVHRNSHNLSYRNSGDGTITAIIGQLQHNLLHYSETQTPLYK</sequence>
<proteinExistence type="predicted"/>